<evidence type="ECO:0000256" key="3">
    <source>
        <dbReference type="ARBA" id="ARBA00022729"/>
    </source>
</evidence>
<keyword evidence="2" id="KW-0433">Leucine-rich repeat</keyword>
<name>A0A9R0W574_TRITD</name>
<dbReference type="OMA" id="PAITCNG"/>
<feature type="domain" description="Leucine-rich repeat-containing N-terminal plant-type" evidence="7">
    <location>
        <begin position="33"/>
        <end position="71"/>
    </location>
</feature>
<dbReference type="InterPro" id="IPR053211">
    <property type="entry name" value="DNA_repair-toleration"/>
</dbReference>
<gene>
    <name evidence="8" type="ORF">TRITD_4Av1G253060</name>
</gene>
<evidence type="ECO:0000313" key="8">
    <source>
        <dbReference type="EMBL" id="VAH99148.1"/>
    </source>
</evidence>
<dbReference type="FunFam" id="3.80.10.10:FF:000400">
    <property type="entry name" value="Nuclear pore complex protein NUP107"/>
    <property type="match status" value="1"/>
</dbReference>
<dbReference type="SUPFAM" id="SSF52058">
    <property type="entry name" value="L domain-like"/>
    <property type="match status" value="1"/>
</dbReference>
<evidence type="ECO:0000256" key="5">
    <source>
        <dbReference type="ARBA" id="ARBA00023136"/>
    </source>
</evidence>
<dbReference type="InterPro" id="IPR032675">
    <property type="entry name" value="LRR_dom_sf"/>
</dbReference>
<comment type="subcellular location">
    <subcellularLocation>
        <location evidence="1">Membrane</location>
    </subcellularLocation>
</comment>
<dbReference type="EMBL" id="LT934117">
    <property type="protein sequence ID" value="VAH99148.1"/>
    <property type="molecule type" value="Genomic_DNA"/>
</dbReference>
<sequence length="192" mass="20700">METEPPKMLAVMATMMMIATAAALVPEAAVLAGQARALLVWKASLDDQSQHTLQSWENISAPCSWRGITCTGQHRRPVISGISLRAMRLRGVLGPLDFSALATLTCLDLSHNQLSRSIPAGIEVLGELRALLLQGNQIRGSIPLGLANLTKLRSLMLHENEISGGIPRHIGNMSSLLTLNLSVNHLVKSPFK</sequence>
<keyword evidence="9" id="KW-1185">Reference proteome</keyword>
<evidence type="ECO:0000313" key="9">
    <source>
        <dbReference type="Proteomes" id="UP000324705"/>
    </source>
</evidence>
<evidence type="ECO:0000256" key="2">
    <source>
        <dbReference type="ARBA" id="ARBA00022614"/>
    </source>
</evidence>
<dbReference type="AlphaFoldDB" id="A0A9R0W574"/>
<accession>A0A9R0W574</accession>
<evidence type="ECO:0000256" key="1">
    <source>
        <dbReference type="ARBA" id="ARBA00004370"/>
    </source>
</evidence>
<reference evidence="8 9" key="1">
    <citation type="submission" date="2017-09" db="EMBL/GenBank/DDBJ databases">
        <authorList>
            <consortium name="International Durum Wheat Genome Sequencing Consortium (IDWGSC)"/>
            <person name="Milanesi L."/>
        </authorList>
    </citation>
    <scope>NUCLEOTIDE SEQUENCE [LARGE SCALE GENOMIC DNA]</scope>
    <source>
        <strain evidence="9">cv. Svevo</strain>
    </source>
</reference>
<protein>
    <recommendedName>
        <fullName evidence="7">Leucine-rich repeat-containing N-terminal plant-type domain-containing protein</fullName>
    </recommendedName>
</protein>
<dbReference type="Proteomes" id="UP000324705">
    <property type="component" value="Chromosome 4A"/>
</dbReference>
<dbReference type="InterPro" id="IPR013210">
    <property type="entry name" value="LRR_N_plant-typ"/>
</dbReference>
<dbReference type="InterPro" id="IPR001611">
    <property type="entry name" value="Leu-rich_rpt"/>
</dbReference>
<evidence type="ECO:0000259" key="7">
    <source>
        <dbReference type="Pfam" id="PF08263"/>
    </source>
</evidence>
<keyword evidence="3 6" id="KW-0732">Signal</keyword>
<dbReference type="PANTHER" id="PTHR48060:SF16">
    <property type="entry name" value="LEUCINE-RICH REPEAT-CONTAINING N-TERMINAL PLANT-TYPE DOMAIN-CONTAINING PROTEIN"/>
    <property type="match status" value="1"/>
</dbReference>
<dbReference type="GO" id="GO:0016020">
    <property type="term" value="C:membrane"/>
    <property type="evidence" value="ECO:0007669"/>
    <property type="project" value="UniProtKB-SubCell"/>
</dbReference>
<keyword evidence="4" id="KW-0677">Repeat</keyword>
<dbReference type="Gramene" id="TRITD4Av1G253060.1">
    <property type="protein sequence ID" value="TRITD4Av1G253060.1"/>
    <property type="gene ID" value="TRITD4Av1G253060"/>
</dbReference>
<dbReference type="Gene3D" id="3.80.10.10">
    <property type="entry name" value="Ribonuclease Inhibitor"/>
    <property type="match status" value="1"/>
</dbReference>
<dbReference type="Pfam" id="PF00560">
    <property type="entry name" value="LRR_1"/>
    <property type="match status" value="3"/>
</dbReference>
<dbReference type="PRINTS" id="PR00019">
    <property type="entry name" value="LEURICHRPT"/>
</dbReference>
<dbReference type="PANTHER" id="PTHR48060">
    <property type="entry name" value="DNA DAMAGE-REPAIR/TOLERATION PROTEIN DRT100"/>
    <property type="match status" value="1"/>
</dbReference>
<dbReference type="Pfam" id="PF08263">
    <property type="entry name" value="LRRNT_2"/>
    <property type="match status" value="1"/>
</dbReference>
<proteinExistence type="predicted"/>
<evidence type="ECO:0000256" key="4">
    <source>
        <dbReference type="ARBA" id="ARBA00022737"/>
    </source>
</evidence>
<organism evidence="8 9">
    <name type="scientific">Triticum turgidum subsp. durum</name>
    <name type="common">Durum wheat</name>
    <name type="synonym">Triticum durum</name>
    <dbReference type="NCBI Taxonomy" id="4567"/>
    <lineage>
        <taxon>Eukaryota</taxon>
        <taxon>Viridiplantae</taxon>
        <taxon>Streptophyta</taxon>
        <taxon>Embryophyta</taxon>
        <taxon>Tracheophyta</taxon>
        <taxon>Spermatophyta</taxon>
        <taxon>Magnoliopsida</taxon>
        <taxon>Liliopsida</taxon>
        <taxon>Poales</taxon>
        <taxon>Poaceae</taxon>
        <taxon>BOP clade</taxon>
        <taxon>Pooideae</taxon>
        <taxon>Triticodae</taxon>
        <taxon>Triticeae</taxon>
        <taxon>Triticinae</taxon>
        <taxon>Triticum</taxon>
    </lineage>
</organism>
<feature type="signal peptide" evidence="6">
    <location>
        <begin position="1"/>
        <end position="23"/>
    </location>
</feature>
<feature type="chain" id="PRO_5040313332" description="Leucine-rich repeat-containing N-terminal plant-type domain-containing protein" evidence="6">
    <location>
        <begin position="24"/>
        <end position="192"/>
    </location>
</feature>
<keyword evidence="5" id="KW-0472">Membrane</keyword>
<evidence type="ECO:0000256" key="6">
    <source>
        <dbReference type="SAM" id="SignalP"/>
    </source>
</evidence>